<dbReference type="InterPro" id="IPR022683">
    <property type="entry name" value="Calpain_III"/>
</dbReference>
<comment type="similarity">
    <text evidence="1">Belongs to the peptidase C2 family.</text>
</comment>
<dbReference type="Proteomes" id="UP000663868">
    <property type="component" value="Unassembled WGS sequence"/>
</dbReference>
<proteinExistence type="inferred from homology"/>
<dbReference type="GO" id="GO:0006508">
    <property type="term" value="P:proteolysis"/>
    <property type="evidence" value="ECO:0007669"/>
    <property type="project" value="InterPro"/>
</dbReference>
<dbReference type="Gene3D" id="2.60.120.380">
    <property type="match status" value="1"/>
</dbReference>
<reference evidence="3" key="1">
    <citation type="submission" date="2021-02" db="EMBL/GenBank/DDBJ databases">
        <authorList>
            <person name="Nowell W R."/>
        </authorList>
    </citation>
    <scope>NUCLEOTIDE SEQUENCE</scope>
</reference>
<feature type="non-terminal residue" evidence="3">
    <location>
        <position position="1"/>
    </location>
</feature>
<evidence type="ECO:0000259" key="2">
    <source>
        <dbReference type="SMART" id="SM00720"/>
    </source>
</evidence>
<dbReference type="AlphaFoldDB" id="A0A820IWR6"/>
<feature type="non-terminal residue" evidence="3">
    <location>
        <position position="86"/>
    </location>
</feature>
<dbReference type="EMBL" id="CAJOBB010015534">
    <property type="protein sequence ID" value="CAF4318042.1"/>
    <property type="molecule type" value="Genomic_DNA"/>
</dbReference>
<sequence length="86" mass="9901">IKDGVDVQENIEQGNLKFYMTQLERVGASGSYINRREVTKRFRVPPGSYIIIPSTFDSDKAGKFLLRMFTEKQADQAELDQDKEEL</sequence>
<name>A0A820IWR6_9BILA</name>
<dbReference type="PANTHER" id="PTHR10183">
    <property type="entry name" value="CALPAIN"/>
    <property type="match status" value="1"/>
</dbReference>
<dbReference type="InterPro" id="IPR022682">
    <property type="entry name" value="Calpain_domain_III"/>
</dbReference>
<dbReference type="SUPFAM" id="SSF49758">
    <property type="entry name" value="Calpain large subunit, middle domain (domain III)"/>
    <property type="match status" value="1"/>
</dbReference>
<dbReference type="GO" id="GO:0004198">
    <property type="term" value="F:calcium-dependent cysteine-type endopeptidase activity"/>
    <property type="evidence" value="ECO:0007669"/>
    <property type="project" value="InterPro"/>
</dbReference>
<dbReference type="InterPro" id="IPR022684">
    <property type="entry name" value="Calpain_cysteine_protease"/>
</dbReference>
<accession>A0A820IWR6</accession>
<feature type="domain" description="Peptidase C2 calpain" evidence="2">
    <location>
        <begin position="6"/>
        <end position="77"/>
    </location>
</feature>
<dbReference type="InterPro" id="IPR036213">
    <property type="entry name" value="Calpain_III_sf"/>
</dbReference>
<dbReference type="PANTHER" id="PTHR10183:SF433">
    <property type="entry name" value="CALPAIN-A-RELATED"/>
    <property type="match status" value="1"/>
</dbReference>
<evidence type="ECO:0000256" key="1">
    <source>
        <dbReference type="ARBA" id="ARBA00007623"/>
    </source>
</evidence>
<evidence type="ECO:0000313" key="4">
    <source>
        <dbReference type="Proteomes" id="UP000663868"/>
    </source>
</evidence>
<dbReference type="GO" id="GO:0005737">
    <property type="term" value="C:cytoplasm"/>
    <property type="evidence" value="ECO:0007669"/>
    <property type="project" value="TreeGrafter"/>
</dbReference>
<evidence type="ECO:0000313" key="3">
    <source>
        <dbReference type="EMBL" id="CAF4318042.1"/>
    </source>
</evidence>
<comment type="caution">
    <text evidence="3">The sequence shown here is derived from an EMBL/GenBank/DDBJ whole genome shotgun (WGS) entry which is preliminary data.</text>
</comment>
<dbReference type="SMART" id="SM00720">
    <property type="entry name" value="calpain_III"/>
    <property type="match status" value="1"/>
</dbReference>
<protein>
    <recommendedName>
        <fullName evidence="2">Peptidase C2 calpain domain-containing protein</fullName>
    </recommendedName>
</protein>
<gene>
    <name evidence="3" type="ORF">KXQ929_LOCUS46466</name>
</gene>
<organism evidence="3 4">
    <name type="scientific">Adineta steineri</name>
    <dbReference type="NCBI Taxonomy" id="433720"/>
    <lineage>
        <taxon>Eukaryota</taxon>
        <taxon>Metazoa</taxon>
        <taxon>Spiralia</taxon>
        <taxon>Gnathifera</taxon>
        <taxon>Rotifera</taxon>
        <taxon>Eurotatoria</taxon>
        <taxon>Bdelloidea</taxon>
        <taxon>Adinetida</taxon>
        <taxon>Adinetidae</taxon>
        <taxon>Adineta</taxon>
    </lineage>
</organism>
<dbReference type="Pfam" id="PF01067">
    <property type="entry name" value="Calpain_III"/>
    <property type="match status" value="1"/>
</dbReference>